<proteinExistence type="predicted"/>
<keyword evidence="1" id="KW-0472">Membrane</keyword>
<sequence>MWEQIDFWGQWHAAEIKTAIWVFWEIIIFLLVILFLAGPPGGDDDNPAAA</sequence>
<evidence type="ECO:0000313" key="3">
    <source>
        <dbReference type="Proteomes" id="UP001057427"/>
    </source>
</evidence>
<organism evidence="2 3">
    <name type="scientific">Brevundimonas phage vB_BgoS-Bajun</name>
    <dbReference type="NCBI Taxonomy" id="2948594"/>
    <lineage>
        <taxon>Viruses</taxon>
        <taxon>Duplodnaviria</taxon>
        <taxon>Heunggongvirae</taxon>
        <taxon>Uroviricota</taxon>
        <taxon>Caudoviricetes</taxon>
        <taxon>Dolichocephalovirinae</taxon>
    </lineage>
</organism>
<protein>
    <submittedName>
        <fullName evidence="2">Uncharacterized protein</fullName>
    </submittedName>
</protein>
<name>A0A9E7N716_9CAUD</name>
<dbReference type="EMBL" id="ON529858">
    <property type="protein sequence ID" value="UTC29908.1"/>
    <property type="molecule type" value="Genomic_DNA"/>
</dbReference>
<evidence type="ECO:0000256" key="1">
    <source>
        <dbReference type="SAM" id="Phobius"/>
    </source>
</evidence>
<keyword evidence="3" id="KW-1185">Reference proteome</keyword>
<keyword evidence="1" id="KW-0812">Transmembrane</keyword>
<dbReference type="Proteomes" id="UP001057427">
    <property type="component" value="Segment"/>
</dbReference>
<gene>
    <name evidence="2" type="ORF">BAJUN_03020</name>
</gene>
<accession>A0A9E7N716</accession>
<evidence type="ECO:0000313" key="2">
    <source>
        <dbReference type="EMBL" id="UTC29908.1"/>
    </source>
</evidence>
<reference evidence="2" key="1">
    <citation type="submission" date="2022-05" db="EMBL/GenBank/DDBJ databases">
        <authorList>
            <person name="Friedrich I."/>
            <person name="Poehlein A."/>
            <person name="Schneider D."/>
            <person name="Hertel R."/>
            <person name="Daniel R."/>
        </authorList>
    </citation>
    <scope>NUCLEOTIDE SEQUENCE</scope>
</reference>
<keyword evidence="1" id="KW-1133">Transmembrane helix</keyword>
<feature type="transmembrane region" description="Helical" evidence="1">
    <location>
        <begin position="20"/>
        <end position="38"/>
    </location>
</feature>